<feature type="domain" description="Lipid/polyisoprenoid-binding YceI-like" evidence="2">
    <location>
        <begin position="111"/>
        <end position="279"/>
    </location>
</feature>
<dbReference type="Pfam" id="PF04264">
    <property type="entry name" value="YceI"/>
    <property type="match status" value="1"/>
</dbReference>
<keyword evidence="4" id="KW-1185">Reference proteome</keyword>
<dbReference type="InterPro" id="IPR013784">
    <property type="entry name" value="Carb-bd-like_fold"/>
</dbReference>
<accession>A0A1H1FYB9</accession>
<dbReference type="EMBL" id="FNKO01000002">
    <property type="protein sequence ID" value="SDR05638.1"/>
    <property type="molecule type" value="Genomic_DNA"/>
</dbReference>
<dbReference type="SUPFAM" id="SSF49452">
    <property type="entry name" value="Starch-binding domain-like"/>
    <property type="match status" value="1"/>
</dbReference>
<evidence type="ECO:0000256" key="1">
    <source>
        <dbReference type="ARBA" id="ARBA00008812"/>
    </source>
</evidence>
<dbReference type="InterPro" id="IPR007372">
    <property type="entry name" value="Lipid/polyisoprenoid-bd_YceI"/>
</dbReference>
<reference evidence="4" key="1">
    <citation type="submission" date="2016-10" db="EMBL/GenBank/DDBJ databases">
        <authorList>
            <person name="Varghese N."/>
            <person name="Submissions S."/>
        </authorList>
    </citation>
    <scope>NUCLEOTIDE SEQUENCE [LARGE SCALE GENOMIC DNA]</scope>
    <source>
        <strain evidence="4">DSM 45459</strain>
    </source>
</reference>
<dbReference type="OrthoDB" id="9811006at2"/>
<dbReference type="Pfam" id="PF13620">
    <property type="entry name" value="CarboxypepD_reg"/>
    <property type="match status" value="1"/>
</dbReference>
<name>A0A1H1FYB9_9ACTN</name>
<dbReference type="Gene3D" id="2.40.128.110">
    <property type="entry name" value="Lipid/polyisoprenoid-binding, YceI-like"/>
    <property type="match status" value="1"/>
</dbReference>
<protein>
    <submittedName>
        <fullName evidence="3">Polyisoprenoid-binding protein YceI</fullName>
    </submittedName>
</protein>
<evidence type="ECO:0000259" key="2">
    <source>
        <dbReference type="SMART" id="SM00867"/>
    </source>
</evidence>
<dbReference type="AlphaFoldDB" id="A0A1H1FYB9"/>
<dbReference type="SMART" id="SM00867">
    <property type="entry name" value="YceI"/>
    <property type="match status" value="1"/>
</dbReference>
<dbReference type="Proteomes" id="UP000199301">
    <property type="component" value="Unassembled WGS sequence"/>
</dbReference>
<evidence type="ECO:0000313" key="3">
    <source>
        <dbReference type="EMBL" id="SDR05638.1"/>
    </source>
</evidence>
<dbReference type="RefSeq" id="WP_092525313.1">
    <property type="nucleotide sequence ID" value="NZ_FNKO01000002.1"/>
</dbReference>
<proteinExistence type="inferred from homology"/>
<dbReference type="PANTHER" id="PTHR34406:SF1">
    <property type="entry name" value="PROTEIN YCEI"/>
    <property type="match status" value="1"/>
</dbReference>
<comment type="similarity">
    <text evidence="1">Belongs to the UPF0312 family.</text>
</comment>
<evidence type="ECO:0000313" key="4">
    <source>
        <dbReference type="Proteomes" id="UP000199301"/>
    </source>
</evidence>
<sequence>MDSGQDAAGARGSREGGAVTVQVRSLGGWPISDAVLTVTDGSGTQRGRVHADAEGHARVGGLAEGRYTAIVTALGHQPTARTAMARPGQEAALGTVELSPVSGGELPEPGVWRIDPEHSSIRATAQHLGISSIHGRFNEFGGEIRMARPVESSRVAVRIDASSVDTGNEQRDQHLRSADFLDVANHPEILFEVTGISRRQDANWDLDGRLTLCGVTRDVRLETRFAGTGPDPWGGTRASAAATTLLRREDFAMTFNQSLSTGIAAIGTTLRIDIDVQAVLAEAAGNG</sequence>
<gene>
    <name evidence="3" type="ORF">SAMN04489718_3298</name>
</gene>
<dbReference type="STRING" id="995062.SAMN04489718_3298"/>
<organism evidence="3 4">
    <name type="scientific">Actinopolyspora saharensis</name>
    <dbReference type="NCBI Taxonomy" id="995062"/>
    <lineage>
        <taxon>Bacteria</taxon>
        <taxon>Bacillati</taxon>
        <taxon>Actinomycetota</taxon>
        <taxon>Actinomycetes</taxon>
        <taxon>Actinopolysporales</taxon>
        <taxon>Actinopolysporaceae</taxon>
        <taxon>Actinopolyspora</taxon>
    </lineage>
</organism>
<dbReference type="SUPFAM" id="SSF101874">
    <property type="entry name" value="YceI-like"/>
    <property type="match status" value="1"/>
</dbReference>
<dbReference type="InterPro" id="IPR036761">
    <property type="entry name" value="TTHA0802/YceI-like_sf"/>
</dbReference>
<dbReference type="GO" id="GO:0030246">
    <property type="term" value="F:carbohydrate binding"/>
    <property type="evidence" value="ECO:0007669"/>
    <property type="project" value="InterPro"/>
</dbReference>
<dbReference type="PANTHER" id="PTHR34406">
    <property type="entry name" value="PROTEIN YCEI"/>
    <property type="match status" value="1"/>
</dbReference>